<dbReference type="STRING" id="335543.Sfum_2124"/>
<protein>
    <recommendedName>
        <fullName evidence="3">ApbE family lipoprotein</fullName>
    </recommendedName>
</protein>
<dbReference type="RefSeq" id="WP_011698976.1">
    <property type="nucleotide sequence ID" value="NC_008554.1"/>
</dbReference>
<dbReference type="InterPro" id="IPR007183">
    <property type="entry name" value="UPF0280"/>
</dbReference>
<dbReference type="KEGG" id="sfu:Sfum_2124"/>
<dbReference type="OrthoDB" id="9787842at2"/>
<evidence type="ECO:0008006" key="3">
    <source>
        <dbReference type="Google" id="ProtNLM"/>
    </source>
</evidence>
<accession>A0LK55</accession>
<evidence type="ECO:0000313" key="2">
    <source>
        <dbReference type="Proteomes" id="UP000001784"/>
    </source>
</evidence>
<dbReference type="EMBL" id="CP000478">
    <property type="protein sequence ID" value="ABK17807.1"/>
    <property type="molecule type" value="Genomic_DNA"/>
</dbReference>
<sequence>MPYNETRRFYRLQHQDRKGWVGFQVRYRETDLWVRAQRNLERETFTAILNCRRQLERYIAEHPPFLKSLTPLPEDPLAPPLVKVMLFAARSAGVGPMASVAGAVAQEVALSLKPFSPSVIVENGGDCYLDIREETTIGIYAGPHSPFSGNIGLRFEGSRFPLGICTSSGTVGPSLSFGRADAVTVAAKDAALADAAATAVGNLVKTPSHIEEALERARTIPSLEGVLIVIKDKLGIWGNLEVARL</sequence>
<keyword evidence="2" id="KW-1185">Reference proteome</keyword>
<reference evidence="1 2" key="1">
    <citation type="submission" date="2006-10" db="EMBL/GenBank/DDBJ databases">
        <title>Complete sequence of Syntrophobacter fumaroxidans MPOB.</title>
        <authorList>
            <consortium name="US DOE Joint Genome Institute"/>
            <person name="Copeland A."/>
            <person name="Lucas S."/>
            <person name="Lapidus A."/>
            <person name="Barry K."/>
            <person name="Detter J.C."/>
            <person name="Glavina del Rio T."/>
            <person name="Hammon N."/>
            <person name="Israni S."/>
            <person name="Pitluck S."/>
            <person name="Goltsman E.G."/>
            <person name="Martinez M."/>
            <person name="Schmutz J."/>
            <person name="Larimer F."/>
            <person name="Land M."/>
            <person name="Hauser L."/>
            <person name="Kyrpides N."/>
            <person name="Kim E."/>
            <person name="Boone D.R."/>
            <person name="Brockman F."/>
            <person name="Culley D."/>
            <person name="Ferry J."/>
            <person name="Gunsalus R."/>
            <person name="McInerney M.J."/>
            <person name="Morrison M."/>
            <person name="Plugge C."/>
            <person name="Rohlin L."/>
            <person name="Scholten J."/>
            <person name="Sieber J."/>
            <person name="Stams A.J.M."/>
            <person name="Worm P."/>
            <person name="Henstra A.M."/>
            <person name="Richardson P."/>
        </authorList>
    </citation>
    <scope>NUCLEOTIDE SEQUENCE [LARGE SCALE GENOMIC DNA]</scope>
    <source>
        <strain evidence="2">DSM 10017 / MPOB</strain>
    </source>
</reference>
<dbReference type="InterPro" id="IPR003374">
    <property type="entry name" value="ApbE-like_sf"/>
</dbReference>
<dbReference type="NCBIfam" id="NF003323">
    <property type="entry name" value="PRK04334.1-3"/>
    <property type="match status" value="1"/>
</dbReference>
<dbReference type="SUPFAM" id="SSF143631">
    <property type="entry name" value="ApbE-like"/>
    <property type="match status" value="1"/>
</dbReference>
<evidence type="ECO:0000313" key="1">
    <source>
        <dbReference type="EMBL" id="ABK17807.1"/>
    </source>
</evidence>
<dbReference type="InParanoid" id="A0LK55"/>
<dbReference type="eggNOG" id="COG2122">
    <property type="taxonomic scope" value="Bacteria"/>
</dbReference>
<dbReference type="Gene3D" id="3.10.520.10">
    <property type="entry name" value="ApbE-like domains"/>
    <property type="match status" value="1"/>
</dbReference>
<dbReference type="HOGENOM" id="CLU_074757_1_0_7"/>
<dbReference type="Proteomes" id="UP000001784">
    <property type="component" value="Chromosome"/>
</dbReference>
<dbReference type="AlphaFoldDB" id="A0LK55"/>
<organism evidence="1 2">
    <name type="scientific">Syntrophobacter fumaroxidans (strain DSM 10017 / MPOB)</name>
    <dbReference type="NCBI Taxonomy" id="335543"/>
    <lineage>
        <taxon>Bacteria</taxon>
        <taxon>Pseudomonadati</taxon>
        <taxon>Thermodesulfobacteriota</taxon>
        <taxon>Syntrophobacteria</taxon>
        <taxon>Syntrophobacterales</taxon>
        <taxon>Syntrophobacteraceae</taxon>
        <taxon>Syntrophobacter</taxon>
    </lineage>
</organism>
<name>A0LK55_SYNFM</name>
<proteinExistence type="predicted"/>
<dbReference type="PIRSF" id="PIRSF006421">
    <property type="entry name" value="UCP006421"/>
    <property type="match status" value="1"/>
</dbReference>
<gene>
    <name evidence="1" type="ordered locus">Sfum_2124</name>
</gene>